<sequence length="437" mass="49793">MAIGKASVNLIKTCKKIVLMVLGLSLLVGCDVMPTELDCQQRLMEQVYACVTNEGVDFNMFLIVITDESILEAENGTTKSTDVFSPQELNDTAAFRQKVCSLQKTIMKCSMEAAKVLIETPACARTAQGPATSEAAFSQSLLNNDQRYLIKEQLEAIVGQLDAYCAHPCRKSLLADMRKCYQAMDLDPDIFISTQSGGPVIGDNRYDVEIFCNNRTSLVRCIKSVKEKCPEADLVLGTIDLDLDFMEKGFAVLCEDQEAYLQSIDCFESHTQEVGLCHSVWYRDVLRISREAQDLGWSEERYFREVCGIKLAHIECDLHAWGKKKDESCDEATLTLKRRFGYPCSHTMLDNCSFRNLYIVTRVARAIHTDFLEKRNTIIDIYVWSQKYTENRTRNQTGIDDKKNRYWPLDCFRHSDLNVDRHTEDLEKYTDLIKIAA</sequence>
<evidence type="ECO:0000313" key="3">
    <source>
        <dbReference type="Proteomes" id="UP001283361"/>
    </source>
</evidence>
<dbReference type="EMBL" id="JAWDGP010007407">
    <property type="protein sequence ID" value="KAK3720231.1"/>
    <property type="molecule type" value="Genomic_DNA"/>
</dbReference>
<name>A0AAE0XX61_9GAST</name>
<gene>
    <name evidence="2" type="ORF">RRG08_007855</name>
</gene>
<protein>
    <submittedName>
        <fullName evidence="2">Uncharacterized protein</fullName>
    </submittedName>
</protein>
<keyword evidence="3" id="KW-1185">Reference proteome</keyword>
<proteinExistence type="predicted"/>
<reference evidence="2" key="1">
    <citation type="journal article" date="2023" name="G3 (Bethesda)">
        <title>A reference genome for the long-term kleptoplast-retaining sea slug Elysia crispata morphotype clarki.</title>
        <authorList>
            <person name="Eastman K.E."/>
            <person name="Pendleton A.L."/>
            <person name="Shaikh M.A."/>
            <person name="Suttiyut T."/>
            <person name="Ogas R."/>
            <person name="Tomko P."/>
            <person name="Gavelis G."/>
            <person name="Widhalm J.R."/>
            <person name="Wisecaver J.H."/>
        </authorList>
    </citation>
    <scope>NUCLEOTIDE SEQUENCE</scope>
    <source>
        <strain evidence="2">ECLA1</strain>
    </source>
</reference>
<keyword evidence="1" id="KW-0732">Signal</keyword>
<feature type="signal peptide" evidence="1">
    <location>
        <begin position="1"/>
        <end position="30"/>
    </location>
</feature>
<dbReference type="Proteomes" id="UP001283361">
    <property type="component" value="Unassembled WGS sequence"/>
</dbReference>
<comment type="caution">
    <text evidence="2">The sequence shown here is derived from an EMBL/GenBank/DDBJ whole genome shotgun (WGS) entry which is preliminary data.</text>
</comment>
<evidence type="ECO:0000256" key="1">
    <source>
        <dbReference type="SAM" id="SignalP"/>
    </source>
</evidence>
<dbReference type="PROSITE" id="PS51257">
    <property type="entry name" value="PROKAR_LIPOPROTEIN"/>
    <property type="match status" value="1"/>
</dbReference>
<organism evidence="2 3">
    <name type="scientific">Elysia crispata</name>
    <name type="common">lettuce slug</name>
    <dbReference type="NCBI Taxonomy" id="231223"/>
    <lineage>
        <taxon>Eukaryota</taxon>
        <taxon>Metazoa</taxon>
        <taxon>Spiralia</taxon>
        <taxon>Lophotrochozoa</taxon>
        <taxon>Mollusca</taxon>
        <taxon>Gastropoda</taxon>
        <taxon>Heterobranchia</taxon>
        <taxon>Euthyneura</taxon>
        <taxon>Panpulmonata</taxon>
        <taxon>Sacoglossa</taxon>
        <taxon>Placobranchoidea</taxon>
        <taxon>Plakobranchidae</taxon>
        <taxon>Elysia</taxon>
    </lineage>
</organism>
<dbReference type="AlphaFoldDB" id="A0AAE0XX61"/>
<evidence type="ECO:0000313" key="2">
    <source>
        <dbReference type="EMBL" id="KAK3720231.1"/>
    </source>
</evidence>
<feature type="chain" id="PRO_5042161234" evidence="1">
    <location>
        <begin position="31"/>
        <end position="437"/>
    </location>
</feature>
<accession>A0AAE0XX61</accession>